<evidence type="ECO:0000313" key="2">
    <source>
        <dbReference type="EMBL" id="KDR80017.1"/>
    </source>
</evidence>
<dbReference type="HOGENOM" id="CLU_1069773_0_0_1"/>
<feature type="transmembrane region" description="Helical" evidence="1">
    <location>
        <begin position="103"/>
        <end position="121"/>
    </location>
</feature>
<gene>
    <name evidence="2" type="ORF">GALMADRAFT_153731</name>
</gene>
<keyword evidence="1" id="KW-0472">Membrane</keyword>
<protein>
    <submittedName>
        <fullName evidence="2">Uncharacterized protein</fullName>
    </submittedName>
</protein>
<proteinExistence type="predicted"/>
<feature type="transmembrane region" description="Helical" evidence="1">
    <location>
        <begin position="179"/>
        <end position="205"/>
    </location>
</feature>
<keyword evidence="1" id="KW-0812">Transmembrane</keyword>
<accession>A0A067TCF8</accession>
<keyword evidence="3" id="KW-1185">Reference proteome</keyword>
<organism evidence="2 3">
    <name type="scientific">Galerina marginata (strain CBS 339.88)</name>
    <dbReference type="NCBI Taxonomy" id="685588"/>
    <lineage>
        <taxon>Eukaryota</taxon>
        <taxon>Fungi</taxon>
        <taxon>Dikarya</taxon>
        <taxon>Basidiomycota</taxon>
        <taxon>Agaricomycotina</taxon>
        <taxon>Agaricomycetes</taxon>
        <taxon>Agaricomycetidae</taxon>
        <taxon>Agaricales</taxon>
        <taxon>Agaricineae</taxon>
        <taxon>Strophariaceae</taxon>
        <taxon>Galerina</taxon>
    </lineage>
</organism>
<keyword evidence="1" id="KW-1133">Transmembrane helix</keyword>
<dbReference type="EMBL" id="KL142372">
    <property type="protein sequence ID" value="KDR80017.1"/>
    <property type="molecule type" value="Genomic_DNA"/>
</dbReference>
<evidence type="ECO:0000313" key="3">
    <source>
        <dbReference type="Proteomes" id="UP000027222"/>
    </source>
</evidence>
<reference evidence="3" key="1">
    <citation type="journal article" date="2014" name="Proc. Natl. Acad. Sci. U.S.A.">
        <title>Extensive sampling of basidiomycete genomes demonstrates inadequacy of the white-rot/brown-rot paradigm for wood decay fungi.</title>
        <authorList>
            <person name="Riley R."/>
            <person name="Salamov A.A."/>
            <person name="Brown D.W."/>
            <person name="Nagy L.G."/>
            <person name="Floudas D."/>
            <person name="Held B.W."/>
            <person name="Levasseur A."/>
            <person name="Lombard V."/>
            <person name="Morin E."/>
            <person name="Otillar R."/>
            <person name="Lindquist E.A."/>
            <person name="Sun H."/>
            <person name="LaButti K.M."/>
            <person name="Schmutz J."/>
            <person name="Jabbour D."/>
            <person name="Luo H."/>
            <person name="Baker S.E."/>
            <person name="Pisabarro A.G."/>
            <person name="Walton J.D."/>
            <person name="Blanchette R.A."/>
            <person name="Henrissat B."/>
            <person name="Martin F."/>
            <person name="Cullen D."/>
            <person name="Hibbett D.S."/>
            <person name="Grigoriev I.V."/>
        </authorList>
    </citation>
    <scope>NUCLEOTIDE SEQUENCE [LARGE SCALE GENOMIC DNA]</scope>
    <source>
        <strain evidence="3">CBS 339.88</strain>
    </source>
</reference>
<feature type="transmembrane region" description="Helical" evidence="1">
    <location>
        <begin position="127"/>
        <end position="152"/>
    </location>
</feature>
<dbReference type="Proteomes" id="UP000027222">
    <property type="component" value="Unassembled WGS sequence"/>
</dbReference>
<feature type="transmembrane region" description="Helical" evidence="1">
    <location>
        <begin position="41"/>
        <end position="61"/>
    </location>
</feature>
<dbReference type="AlphaFoldDB" id="A0A067TCF8"/>
<evidence type="ECO:0000256" key="1">
    <source>
        <dbReference type="SAM" id="Phobius"/>
    </source>
</evidence>
<sequence>MSTSLPSLVDNTPPAVEAPLEDKSLNFKSFVTKCLHHAKNGAVYILPLFITFAKAFLWVLLFGQTHLNCIAVENLGVVGSNVIETEVLLDLIQDAKCKIKMSAFSLGLAFTLMQVISSGSWSSLGPFLYASIMLVFMSIVLHSTASSCYGVILQNPEGAARWFSHAQAMTGTSFALDPWIALSIPSAWSFWSFVFFFIVTFMTATNNPPSTSVGADVLRASHVKSVITSIFIIGTLGLKSCLLILITWRPYMINRRQDIE</sequence>
<name>A0A067TCF8_GALM3</name>
<feature type="transmembrane region" description="Helical" evidence="1">
    <location>
        <begin position="225"/>
        <end position="248"/>
    </location>
</feature>